<organism evidence="1 2">
    <name type="scientific">Sphingomonas alpina</name>
    <dbReference type="NCBI Taxonomy" id="653931"/>
    <lineage>
        <taxon>Bacteria</taxon>
        <taxon>Pseudomonadati</taxon>
        <taxon>Pseudomonadota</taxon>
        <taxon>Alphaproteobacteria</taxon>
        <taxon>Sphingomonadales</taxon>
        <taxon>Sphingomonadaceae</taxon>
        <taxon>Sphingomonas</taxon>
    </lineage>
</organism>
<dbReference type="EMBL" id="CP061038">
    <property type="protein sequence ID" value="QNQ10744.1"/>
    <property type="molecule type" value="Genomic_DNA"/>
</dbReference>
<dbReference type="AlphaFoldDB" id="A0A7H0LM41"/>
<accession>A0A7H0LM41</accession>
<dbReference type="KEGG" id="spap:H3Z74_05995"/>
<evidence type="ECO:0000313" key="2">
    <source>
        <dbReference type="Proteomes" id="UP000516148"/>
    </source>
</evidence>
<proteinExistence type="predicted"/>
<reference evidence="1 2" key="1">
    <citation type="submission" date="2020-09" db="EMBL/GenBank/DDBJ databases">
        <title>Sphingomonas sp., a new species isolated from pork steak.</title>
        <authorList>
            <person name="Heidler von Heilborn D."/>
        </authorList>
    </citation>
    <scope>NUCLEOTIDE SEQUENCE [LARGE SCALE GENOMIC DNA]</scope>
    <source>
        <strain evidence="2">S8-3T</strain>
    </source>
</reference>
<gene>
    <name evidence="1" type="ORF">H3Z74_05995</name>
</gene>
<keyword evidence="2" id="KW-1185">Reference proteome</keyword>
<protein>
    <submittedName>
        <fullName evidence="1">Uncharacterized protein</fullName>
    </submittedName>
</protein>
<name>A0A7H0LM41_9SPHN</name>
<evidence type="ECO:0000313" key="1">
    <source>
        <dbReference type="EMBL" id="QNQ10744.1"/>
    </source>
</evidence>
<sequence length="116" mass="12350">MSRALRTADSQLLSELARIHTEAALDAIAMIATDSKGSETVRMAAAVMLLNRGWGRIGAGYDGDDGPEIDLAEELSAARDRAIELNDQRRAAAMEARQGCGCTACLGELVNGVDWE</sequence>
<dbReference type="RefSeq" id="WP_187763034.1">
    <property type="nucleotide sequence ID" value="NZ_CP061038.1"/>
</dbReference>
<dbReference type="Proteomes" id="UP000516148">
    <property type="component" value="Chromosome"/>
</dbReference>